<sequence>MFCAISVTVLYIIGIFYLSIENALPPGLFLLGLIIILVAFIISIFVAVLKALLIKVVETKNENDFTI</sequence>
<name>A0ABS6G2I3_9FIRM</name>
<dbReference type="Pfam" id="PF11188">
    <property type="entry name" value="DUF2975"/>
    <property type="match status" value="1"/>
</dbReference>
<evidence type="ECO:0000313" key="2">
    <source>
        <dbReference type="EMBL" id="MBU5676391.1"/>
    </source>
</evidence>
<comment type="caution">
    <text evidence="2">The sequence shown here is derived from an EMBL/GenBank/DDBJ whole genome shotgun (WGS) entry which is preliminary data.</text>
</comment>
<keyword evidence="1" id="KW-0472">Membrane</keyword>
<organism evidence="2 3">
    <name type="scientific">Alkaliphilus flagellatus</name>
    <dbReference type="NCBI Taxonomy" id="2841507"/>
    <lineage>
        <taxon>Bacteria</taxon>
        <taxon>Bacillati</taxon>
        <taxon>Bacillota</taxon>
        <taxon>Clostridia</taxon>
        <taxon>Peptostreptococcales</taxon>
        <taxon>Natronincolaceae</taxon>
        <taxon>Alkaliphilus</taxon>
    </lineage>
</organism>
<keyword evidence="3" id="KW-1185">Reference proteome</keyword>
<dbReference type="InterPro" id="IPR021354">
    <property type="entry name" value="DUF2975"/>
</dbReference>
<feature type="transmembrane region" description="Helical" evidence="1">
    <location>
        <begin position="28"/>
        <end position="53"/>
    </location>
</feature>
<evidence type="ECO:0000313" key="3">
    <source>
        <dbReference type="Proteomes" id="UP000779508"/>
    </source>
</evidence>
<dbReference type="Proteomes" id="UP000779508">
    <property type="component" value="Unassembled WGS sequence"/>
</dbReference>
<keyword evidence="1" id="KW-1133">Transmembrane helix</keyword>
<accession>A0ABS6G2I3</accession>
<keyword evidence="1" id="KW-0812">Transmembrane</keyword>
<gene>
    <name evidence="2" type="ORF">KQI88_08180</name>
</gene>
<proteinExistence type="predicted"/>
<protein>
    <submittedName>
        <fullName evidence="2">DUF2975 domain-containing protein</fullName>
    </submittedName>
</protein>
<reference evidence="2 3" key="1">
    <citation type="submission" date="2021-06" db="EMBL/GenBank/DDBJ databases">
        <authorList>
            <person name="Sun Q."/>
            <person name="Li D."/>
        </authorList>
    </citation>
    <scope>NUCLEOTIDE SEQUENCE [LARGE SCALE GENOMIC DNA]</scope>
    <source>
        <strain evidence="2 3">MSJ-5</strain>
    </source>
</reference>
<dbReference type="EMBL" id="JAHLQK010000003">
    <property type="protein sequence ID" value="MBU5676391.1"/>
    <property type="molecule type" value="Genomic_DNA"/>
</dbReference>
<evidence type="ECO:0000256" key="1">
    <source>
        <dbReference type="SAM" id="Phobius"/>
    </source>
</evidence>